<keyword evidence="7" id="KW-0998">Cell outer membrane</keyword>
<evidence type="ECO:0000256" key="6">
    <source>
        <dbReference type="ARBA" id="ARBA00023136"/>
    </source>
</evidence>
<dbReference type="Proteomes" id="UP000054123">
    <property type="component" value="Unassembled WGS sequence"/>
</dbReference>
<reference evidence="9 10" key="1">
    <citation type="journal article" date="2014" name="Genome Announc.">
        <title>Genome Sequence of a Presumptive Mannheimia haemolytica Strain with an A1/A6-Cross-Reactive Serotype from a White-Tailed Deer (Odocoileus virginianus).</title>
        <authorList>
            <person name="Lawrence P.K."/>
            <person name="Bey R.F."/>
            <person name="Wiener B."/>
            <person name="Kittichotirat W."/>
            <person name="Bumgarner R.E."/>
        </authorList>
    </citation>
    <scope>NUCLEOTIDE SEQUENCE [LARGE SCALE GENOMIC DNA]</scope>
    <source>
        <strain evidence="9 10">PKL10</strain>
    </source>
</reference>
<dbReference type="GO" id="GO:0009986">
    <property type="term" value="C:cell surface"/>
    <property type="evidence" value="ECO:0007669"/>
    <property type="project" value="UniProtKB-SubCell"/>
</dbReference>
<protein>
    <recommendedName>
        <fullName evidence="8">Trimeric autotransporter adhesin YadA-like C-terminal membrane anchor domain-containing protein</fullName>
    </recommendedName>
</protein>
<evidence type="ECO:0000256" key="5">
    <source>
        <dbReference type="ARBA" id="ARBA00022729"/>
    </source>
</evidence>
<organism evidence="9 10">
    <name type="scientific">Mannheimia granulomatis</name>
    <dbReference type="NCBI Taxonomy" id="85402"/>
    <lineage>
        <taxon>Bacteria</taxon>
        <taxon>Pseudomonadati</taxon>
        <taxon>Pseudomonadota</taxon>
        <taxon>Gammaproteobacteria</taxon>
        <taxon>Pasteurellales</taxon>
        <taxon>Pasteurellaceae</taxon>
        <taxon>Mannheimia</taxon>
    </lineage>
</organism>
<dbReference type="Pfam" id="PF03895">
    <property type="entry name" value="YadA_anchor"/>
    <property type="match status" value="1"/>
</dbReference>
<keyword evidence="4" id="KW-0812">Transmembrane</keyword>
<keyword evidence="10" id="KW-1185">Reference proteome</keyword>
<comment type="subcellular location">
    <subcellularLocation>
        <location evidence="2">Cell outer membrane</location>
    </subcellularLocation>
    <subcellularLocation>
        <location evidence="1">Cell surface</location>
    </subcellularLocation>
</comment>
<evidence type="ECO:0000313" key="9">
    <source>
        <dbReference type="EMBL" id="EXI61613.1"/>
    </source>
</evidence>
<keyword evidence="6" id="KW-0472">Membrane</keyword>
<keyword evidence="3" id="KW-1134">Transmembrane beta strand</keyword>
<dbReference type="GO" id="GO:0009279">
    <property type="term" value="C:cell outer membrane"/>
    <property type="evidence" value="ECO:0007669"/>
    <property type="project" value="UniProtKB-SubCell"/>
</dbReference>
<keyword evidence="5" id="KW-0732">Signal</keyword>
<dbReference type="EMBL" id="JANJ01000007">
    <property type="protein sequence ID" value="EXI61613.1"/>
    <property type="molecule type" value="Genomic_DNA"/>
</dbReference>
<dbReference type="Gene3D" id="3.30.1300.30">
    <property type="entry name" value="GSPII I/J protein-like"/>
    <property type="match status" value="1"/>
</dbReference>
<evidence type="ECO:0000256" key="1">
    <source>
        <dbReference type="ARBA" id="ARBA00004241"/>
    </source>
</evidence>
<evidence type="ECO:0000313" key="10">
    <source>
        <dbReference type="Proteomes" id="UP000054123"/>
    </source>
</evidence>
<sequence length="82" mass="8496">MNRLDKNLRAGIAGATAMSFLQRPNEAGKSLVSAAAGGYKGESAVAVGYARNSDNNKVSIKLGLGVNSRSDVSYGGSIGYQW</sequence>
<gene>
    <name evidence="9" type="ORF">AK33_10105</name>
</gene>
<dbReference type="AlphaFoldDB" id="A0A011LWN6"/>
<dbReference type="RefSeq" id="WP_042804084.1">
    <property type="nucleotide sequence ID" value="NZ_JANJ01000007.1"/>
</dbReference>
<evidence type="ECO:0000256" key="4">
    <source>
        <dbReference type="ARBA" id="ARBA00022692"/>
    </source>
</evidence>
<proteinExistence type="predicted"/>
<feature type="domain" description="Trimeric autotransporter adhesin YadA-like C-terminal membrane anchor" evidence="8">
    <location>
        <begin position="23"/>
        <end position="82"/>
    </location>
</feature>
<accession>A0A011LWN6</accession>
<evidence type="ECO:0000259" key="8">
    <source>
        <dbReference type="Pfam" id="PF03895"/>
    </source>
</evidence>
<evidence type="ECO:0000256" key="3">
    <source>
        <dbReference type="ARBA" id="ARBA00022452"/>
    </source>
</evidence>
<comment type="caution">
    <text evidence="9">The sequence shown here is derived from an EMBL/GenBank/DDBJ whole genome shotgun (WGS) entry which is preliminary data.</text>
</comment>
<evidence type="ECO:0000256" key="7">
    <source>
        <dbReference type="ARBA" id="ARBA00023237"/>
    </source>
</evidence>
<dbReference type="SUPFAM" id="SSF54523">
    <property type="entry name" value="Pili subunits"/>
    <property type="match status" value="1"/>
</dbReference>
<dbReference type="InterPro" id="IPR005594">
    <property type="entry name" value="YadA_C"/>
</dbReference>
<dbReference type="PATRIC" id="fig|1450449.3.peg.2013"/>
<name>A0A011LWN6_9PAST</name>
<dbReference type="InterPro" id="IPR045584">
    <property type="entry name" value="Pilin-like"/>
</dbReference>
<evidence type="ECO:0000256" key="2">
    <source>
        <dbReference type="ARBA" id="ARBA00004442"/>
    </source>
</evidence>